<evidence type="ECO:0000313" key="1">
    <source>
        <dbReference type="EMBL" id="KAJ9097331.1"/>
    </source>
</evidence>
<comment type="caution">
    <text evidence="1">The sequence shown here is derived from an EMBL/GenBank/DDBJ whole genome shotgun (WGS) entry which is preliminary data.</text>
</comment>
<reference evidence="1" key="1">
    <citation type="submission" date="2023-04" db="EMBL/GenBank/DDBJ databases">
        <title>Draft Genome sequencing of Naganishia species isolated from polar environments using Oxford Nanopore Technology.</title>
        <authorList>
            <person name="Leo P."/>
            <person name="Venkateswaran K."/>
        </authorList>
    </citation>
    <scope>NUCLEOTIDE SEQUENCE</scope>
    <source>
        <strain evidence="1">MNA-CCFEE 5262</strain>
    </source>
</reference>
<proteinExistence type="predicted"/>
<gene>
    <name evidence="1" type="ORF">QFC20_006244</name>
</gene>
<evidence type="ECO:0000313" key="2">
    <source>
        <dbReference type="Proteomes" id="UP001230649"/>
    </source>
</evidence>
<organism evidence="1 2">
    <name type="scientific">Naganishia adeliensis</name>
    <dbReference type="NCBI Taxonomy" id="92952"/>
    <lineage>
        <taxon>Eukaryota</taxon>
        <taxon>Fungi</taxon>
        <taxon>Dikarya</taxon>
        <taxon>Basidiomycota</taxon>
        <taxon>Agaricomycotina</taxon>
        <taxon>Tremellomycetes</taxon>
        <taxon>Filobasidiales</taxon>
        <taxon>Filobasidiaceae</taxon>
        <taxon>Naganishia</taxon>
    </lineage>
</organism>
<protein>
    <submittedName>
        <fullName evidence="1">Uncharacterized protein</fullName>
    </submittedName>
</protein>
<accession>A0ACC2VFF9</accession>
<sequence>MSTTVHFTSNGIMIAALFFSPKDPKSERAPAIVVSHPGGGVKEQTASIYAQRLANNGFAALAFHAAYQGESDGEPRGLEDPAQRVEDIKCAVSYLTTRKDVDPERIGALGICASGAYVHFAAQTDVRIKAVGTVSAFDMGDMLRNGMDGKQTKEALQQMLAYSTVMRTAEANGAEPAYNPIVPPSREQGGEGYDYYLTPRGQHPRFTNQQLVRSIDRIVQFDAFRFMSWIAPRPVLMIAGTNAFSKGYSEQAIELAEGQKELFYIEGATHMSMYDQEEHVGPAVKKLVGFYTEALKA</sequence>
<dbReference type="Proteomes" id="UP001230649">
    <property type="component" value="Unassembled WGS sequence"/>
</dbReference>
<keyword evidence="2" id="KW-1185">Reference proteome</keyword>
<name>A0ACC2VFF9_9TREE</name>
<dbReference type="EMBL" id="JASBWS010000105">
    <property type="protein sequence ID" value="KAJ9097331.1"/>
    <property type="molecule type" value="Genomic_DNA"/>
</dbReference>